<gene>
    <name evidence="3" type="ORF">ABR189_08110</name>
</gene>
<comment type="similarity">
    <text evidence="1">Belongs to the bactofilin family.</text>
</comment>
<dbReference type="EMBL" id="JBEXAC010000001">
    <property type="protein sequence ID" value="MET6997331.1"/>
    <property type="molecule type" value="Genomic_DNA"/>
</dbReference>
<name>A0ABV2T2S2_9BACT</name>
<protein>
    <submittedName>
        <fullName evidence="3">Polymer-forming cytoskeletal protein</fullName>
    </submittedName>
</protein>
<dbReference type="PANTHER" id="PTHR35024:SF4">
    <property type="entry name" value="POLYMER-FORMING CYTOSKELETAL PROTEIN"/>
    <property type="match status" value="1"/>
</dbReference>
<dbReference type="PANTHER" id="PTHR35024">
    <property type="entry name" value="HYPOTHETICAL CYTOSOLIC PROTEIN"/>
    <property type="match status" value="1"/>
</dbReference>
<dbReference type="SUPFAM" id="SSF51161">
    <property type="entry name" value="Trimeric LpxA-like enzymes"/>
    <property type="match status" value="1"/>
</dbReference>
<evidence type="ECO:0000313" key="4">
    <source>
        <dbReference type="Proteomes" id="UP001549749"/>
    </source>
</evidence>
<evidence type="ECO:0000313" key="3">
    <source>
        <dbReference type="EMBL" id="MET6997331.1"/>
    </source>
</evidence>
<feature type="region of interest" description="Disordered" evidence="2">
    <location>
        <begin position="132"/>
        <end position="151"/>
    </location>
</feature>
<dbReference type="Pfam" id="PF04519">
    <property type="entry name" value="Bactofilin"/>
    <property type="match status" value="1"/>
</dbReference>
<accession>A0ABV2T2S2</accession>
<dbReference type="InterPro" id="IPR011004">
    <property type="entry name" value="Trimer_LpxA-like_sf"/>
</dbReference>
<comment type="caution">
    <text evidence="3">The sequence shown here is derived from an EMBL/GenBank/DDBJ whole genome shotgun (WGS) entry which is preliminary data.</text>
</comment>
<sequence length="151" mass="16291">MSTFIDLFNRTMGKRSFLLPSEVMVNGTIEATIPGRIDGHIKGDVKTEGKLVIGESAVVRGHVHATELITYGKIYGDVFISHKAIIANKAYVRGDVTALVLTIEEGAVIEGAIRKEIVPAAAAELADDALANDPIEDKNKPAEEEQATSWF</sequence>
<proteinExistence type="inferred from homology"/>
<dbReference type="Proteomes" id="UP001549749">
    <property type="component" value="Unassembled WGS sequence"/>
</dbReference>
<evidence type="ECO:0000256" key="1">
    <source>
        <dbReference type="ARBA" id="ARBA00044755"/>
    </source>
</evidence>
<evidence type="ECO:0000256" key="2">
    <source>
        <dbReference type="SAM" id="MobiDB-lite"/>
    </source>
</evidence>
<dbReference type="InterPro" id="IPR007607">
    <property type="entry name" value="BacA/B"/>
</dbReference>
<reference evidence="3 4" key="1">
    <citation type="submission" date="2024-06" db="EMBL/GenBank/DDBJ databases">
        <title>Chitinophaga defluvii sp. nov., isolated from municipal sewage.</title>
        <authorList>
            <person name="Zhang L."/>
        </authorList>
    </citation>
    <scope>NUCLEOTIDE SEQUENCE [LARGE SCALE GENOMIC DNA]</scope>
    <source>
        <strain evidence="3 4">H8</strain>
    </source>
</reference>
<keyword evidence="4" id="KW-1185">Reference proteome</keyword>
<organism evidence="3 4">
    <name type="scientific">Chitinophaga defluvii</name>
    <dbReference type="NCBI Taxonomy" id="3163343"/>
    <lineage>
        <taxon>Bacteria</taxon>
        <taxon>Pseudomonadati</taxon>
        <taxon>Bacteroidota</taxon>
        <taxon>Chitinophagia</taxon>
        <taxon>Chitinophagales</taxon>
        <taxon>Chitinophagaceae</taxon>
        <taxon>Chitinophaga</taxon>
    </lineage>
</organism>
<dbReference type="RefSeq" id="WP_354659969.1">
    <property type="nucleotide sequence ID" value="NZ_JBEXAC010000001.1"/>
</dbReference>